<feature type="transmembrane region" description="Helical" evidence="1">
    <location>
        <begin position="469"/>
        <end position="488"/>
    </location>
</feature>
<feature type="transmembrane region" description="Helical" evidence="1">
    <location>
        <begin position="500"/>
        <end position="521"/>
    </location>
</feature>
<feature type="transmembrane region" description="Helical" evidence="1">
    <location>
        <begin position="92"/>
        <end position="113"/>
    </location>
</feature>
<keyword evidence="1" id="KW-1133">Transmembrane helix</keyword>
<dbReference type="STRING" id="574651.SAMN04487968_1254"/>
<keyword evidence="1" id="KW-0472">Membrane</keyword>
<proteinExistence type="predicted"/>
<feature type="transmembrane region" description="Helical" evidence="1">
    <location>
        <begin position="212"/>
        <end position="234"/>
    </location>
</feature>
<protein>
    <recommendedName>
        <fullName evidence="5">4-amino-4-deoxy-L-arabinose transferase</fullName>
    </recommendedName>
</protein>
<feature type="transmembrane region" description="Helical" evidence="1">
    <location>
        <begin position="403"/>
        <end position="426"/>
    </location>
</feature>
<feature type="transmembrane region" description="Helical" evidence="1">
    <location>
        <begin position="446"/>
        <end position="463"/>
    </location>
</feature>
<name>A0A1I1PA87_9ACTN</name>
<feature type="signal peptide" evidence="2">
    <location>
        <begin position="1"/>
        <end position="25"/>
    </location>
</feature>
<evidence type="ECO:0000313" key="3">
    <source>
        <dbReference type="EMBL" id="SFD03913.1"/>
    </source>
</evidence>
<feature type="transmembrane region" description="Helical" evidence="1">
    <location>
        <begin position="67"/>
        <end position="86"/>
    </location>
</feature>
<dbReference type="EMBL" id="FOLB01000025">
    <property type="protein sequence ID" value="SFD03913.1"/>
    <property type="molecule type" value="Genomic_DNA"/>
</dbReference>
<feature type="transmembrane region" description="Helical" evidence="1">
    <location>
        <begin position="241"/>
        <end position="262"/>
    </location>
</feature>
<evidence type="ECO:0000256" key="1">
    <source>
        <dbReference type="SAM" id="Phobius"/>
    </source>
</evidence>
<keyword evidence="1" id="KW-0812">Transmembrane</keyword>
<keyword evidence="4" id="KW-1185">Reference proteome</keyword>
<keyword evidence="2" id="KW-0732">Signal</keyword>
<organism evidence="3 4">
    <name type="scientific">Nocardioides terrae</name>
    <dbReference type="NCBI Taxonomy" id="574651"/>
    <lineage>
        <taxon>Bacteria</taxon>
        <taxon>Bacillati</taxon>
        <taxon>Actinomycetota</taxon>
        <taxon>Actinomycetes</taxon>
        <taxon>Propionibacteriales</taxon>
        <taxon>Nocardioidaceae</taxon>
        <taxon>Nocardioides</taxon>
    </lineage>
</organism>
<feature type="transmembrane region" description="Helical" evidence="1">
    <location>
        <begin position="125"/>
        <end position="146"/>
    </location>
</feature>
<evidence type="ECO:0000313" key="4">
    <source>
        <dbReference type="Proteomes" id="UP000198832"/>
    </source>
</evidence>
<gene>
    <name evidence="3" type="ORF">SAMN04487968_1254</name>
</gene>
<feature type="chain" id="PRO_5011669805" description="4-amino-4-deoxy-L-arabinose transferase" evidence="2">
    <location>
        <begin position="26"/>
        <end position="750"/>
    </location>
</feature>
<feature type="transmembrane region" description="Helical" evidence="1">
    <location>
        <begin position="282"/>
        <end position="300"/>
    </location>
</feature>
<reference evidence="3 4" key="1">
    <citation type="submission" date="2016-10" db="EMBL/GenBank/DDBJ databases">
        <authorList>
            <person name="de Groot N.N."/>
        </authorList>
    </citation>
    <scope>NUCLEOTIDE SEQUENCE [LARGE SCALE GENOMIC DNA]</scope>
    <source>
        <strain evidence="3 4">CGMCC 1.7056</strain>
    </source>
</reference>
<evidence type="ECO:0008006" key="5">
    <source>
        <dbReference type="Google" id="ProtNLM"/>
    </source>
</evidence>
<accession>A0A1I1PA87</accession>
<feature type="transmembrane region" description="Helical" evidence="1">
    <location>
        <begin position="329"/>
        <end position="346"/>
    </location>
</feature>
<dbReference type="AlphaFoldDB" id="A0A1I1PA87"/>
<dbReference type="Proteomes" id="UP000198832">
    <property type="component" value="Unassembled WGS sequence"/>
</dbReference>
<sequence>MIARLLRVPVPLAAACVAATVALHAADVPYSQTLRFIALQTVGYVVPGTLLWRALRRRTVSWLHDATLGTILAHAITVLVFLGGRAGGLPQVVWVVPVATIGAFLAVPSLRGYWLTPPRHREPAWFTWGIAVGVILICSWFGVYSVKAPIAGPALNLQPVDYAYLLSLAGEVRNHMPPTTPYLVDERLDYHWFTFADVAAMNWQGGQDLDLLLFRLGPLWCVVNAFIAFGLLGARMAGRRSVALVALAIAVLVGSVNLLHGADTYVVDSTLLMVNWMGSPTQGFGQLLAVAVLYVAVGILRGTSDGWRAWLLFGVLSGVLMGAKATFVPVLGAGVALVVVIGLLRNRRVPLPALAMGCVLAVELAFAQIILFGGARQGLTVDPGADMRRLGAMIAVPADSGTLPLVAVSAAIVLGWLAPLAGAALLLLRPRPPAGRPGPSDPATQLVAGMVAAAVAVAVLLAHPGYSQYFFLRSGLPFGYLLVACGLARLDDLGVRRAAGWWLVVAGAGGAAYVGLSRFVTRAPLDEAATARRALLLVVGVLVVAGVAWLLGRRMGRRLHVPGRATLALGCVAVATLGMGTVRAVDIAVTYPAPAFDPVANPIDNGPIPVGGVSAGHFVRDHSGPEDMVATNAHCAAPVGPCNPRTFWISAYTERRIVLEGWGYTATANDAEPDPTAALTLPYWNPRLQALNDAVFTVPSATALKALTDRYPVRWLVVDSRFPVNLAGLRTLLPEHRRFGKVVVFRVRAH</sequence>
<feature type="transmembrane region" description="Helical" evidence="1">
    <location>
        <begin position="533"/>
        <end position="552"/>
    </location>
</feature>
<feature type="transmembrane region" description="Helical" evidence="1">
    <location>
        <begin position="35"/>
        <end position="55"/>
    </location>
</feature>
<feature type="transmembrane region" description="Helical" evidence="1">
    <location>
        <begin position="353"/>
        <end position="375"/>
    </location>
</feature>
<evidence type="ECO:0000256" key="2">
    <source>
        <dbReference type="SAM" id="SignalP"/>
    </source>
</evidence>